<organism evidence="2 3">
    <name type="scientific">Senna tora</name>
    <dbReference type="NCBI Taxonomy" id="362788"/>
    <lineage>
        <taxon>Eukaryota</taxon>
        <taxon>Viridiplantae</taxon>
        <taxon>Streptophyta</taxon>
        <taxon>Embryophyta</taxon>
        <taxon>Tracheophyta</taxon>
        <taxon>Spermatophyta</taxon>
        <taxon>Magnoliopsida</taxon>
        <taxon>eudicotyledons</taxon>
        <taxon>Gunneridae</taxon>
        <taxon>Pentapetalae</taxon>
        <taxon>rosids</taxon>
        <taxon>fabids</taxon>
        <taxon>Fabales</taxon>
        <taxon>Fabaceae</taxon>
        <taxon>Caesalpinioideae</taxon>
        <taxon>Cassia clade</taxon>
        <taxon>Senna</taxon>
    </lineage>
</organism>
<evidence type="ECO:0000313" key="3">
    <source>
        <dbReference type="Proteomes" id="UP000634136"/>
    </source>
</evidence>
<accession>A0A834TPU6</accession>
<dbReference type="EMBL" id="JAAIUW010000006">
    <property type="protein sequence ID" value="KAF7825504.1"/>
    <property type="molecule type" value="Genomic_DNA"/>
</dbReference>
<feature type="region of interest" description="Disordered" evidence="1">
    <location>
        <begin position="1"/>
        <end position="21"/>
    </location>
</feature>
<comment type="caution">
    <text evidence="2">The sequence shown here is derived from an EMBL/GenBank/DDBJ whole genome shotgun (WGS) entry which is preliminary data.</text>
</comment>
<evidence type="ECO:0000256" key="1">
    <source>
        <dbReference type="SAM" id="MobiDB-lite"/>
    </source>
</evidence>
<feature type="compositionally biased region" description="Basic and acidic residues" evidence="1">
    <location>
        <begin position="1"/>
        <end position="14"/>
    </location>
</feature>
<dbReference type="AlphaFoldDB" id="A0A834TPU6"/>
<keyword evidence="3" id="KW-1185">Reference proteome</keyword>
<sequence length="40" mass="4749">MERKRKKAENKENEGDVANRMLRWRRGNGNGRFNSHSCCL</sequence>
<proteinExistence type="predicted"/>
<gene>
    <name evidence="2" type="ORF">G2W53_016668</name>
</gene>
<protein>
    <submittedName>
        <fullName evidence="2">Uncharacterized protein</fullName>
    </submittedName>
</protein>
<evidence type="ECO:0000313" key="2">
    <source>
        <dbReference type="EMBL" id="KAF7825504.1"/>
    </source>
</evidence>
<name>A0A834TPU6_9FABA</name>
<reference evidence="2" key="1">
    <citation type="submission" date="2020-09" db="EMBL/GenBank/DDBJ databases">
        <title>Genome-Enabled Discovery of Anthraquinone Biosynthesis in Senna tora.</title>
        <authorList>
            <person name="Kang S.-H."/>
            <person name="Pandey R.P."/>
            <person name="Lee C.-M."/>
            <person name="Sim J.-S."/>
            <person name="Jeong J.-T."/>
            <person name="Choi B.-S."/>
            <person name="Jung M."/>
            <person name="Ginzburg D."/>
            <person name="Zhao K."/>
            <person name="Won S.Y."/>
            <person name="Oh T.-J."/>
            <person name="Yu Y."/>
            <person name="Kim N.-H."/>
            <person name="Lee O.R."/>
            <person name="Lee T.-H."/>
            <person name="Bashyal P."/>
            <person name="Kim T.-S."/>
            <person name="Lee W.-H."/>
            <person name="Kawkins C."/>
            <person name="Kim C.-K."/>
            <person name="Kim J.S."/>
            <person name="Ahn B.O."/>
            <person name="Rhee S.Y."/>
            <person name="Sohng J.K."/>
        </authorList>
    </citation>
    <scope>NUCLEOTIDE SEQUENCE</scope>
    <source>
        <tissue evidence="2">Leaf</tissue>
    </source>
</reference>
<dbReference type="Proteomes" id="UP000634136">
    <property type="component" value="Unassembled WGS sequence"/>
</dbReference>